<dbReference type="GO" id="GO:0016829">
    <property type="term" value="F:lyase activity"/>
    <property type="evidence" value="ECO:0007669"/>
    <property type="project" value="UniProtKB-KW"/>
</dbReference>
<evidence type="ECO:0000256" key="2">
    <source>
        <dbReference type="ARBA" id="ARBA00022917"/>
    </source>
</evidence>
<accession>A0A135YZM3</accession>
<dbReference type="InterPro" id="IPR036754">
    <property type="entry name" value="YbaK/aa-tRNA-synt-asso_dom_sf"/>
</dbReference>
<proteinExistence type="inferred from homology"/>
<dbReference type="Pfam" id="PF04073">
    <property type="entry name" value="tRNA_edit"/>
    <property type="match status" value="1"/>
</dbReference>
<dbReference type="Gene3D" id="3.90.960.10">
    <property type="entry name" value="YbaK/aminoacyl-tRNA synthetase-associated domain"/>
    <property type="match status" value="1"/>
</dbReference>
<organism evidence="6 7">
    <name type="scientific">Peptostreptococcus anaerobius</name>
    <dbReference type="NCBI Taxonomy" id="1261"/>
    <lineage>
        <taxon>Bacteria</taxon>
        <taxon>Bacillati</taxon>
        <taxon>Bacillota</taxon>
        <taxon>Clostridia</taxon>
        <taxon>Peptostreptococcales</taxon>
        <taxon>Peptostreptococcaceae</taxon>
        <taxon>Peptostreptococcus</taxon>
    </lineage>
</organism>
<dbReference type="PIRSF" id="PIRSF006181">
    <property type="entry name" value="EbsC_YbaK"/>
    <property type="match status" value="1"/>
</dbReference>
<dbReference type="EC" id="4.2.-.-" evidence="4"/>
<evidence type="ECO:0000259" key="5">
    <source>
        <dbReference type="Pfam" id="PF04073"/>
    </source>
</evidence>
<dbReference type="PATRIC" id="fig|1261.5.peg.46"/>
<feature type="domain" description="YbaK/aminoacyl-tRNA synthetase-associated" evidence="5">
    <location>
        <begin position="38"/>
        <end position="148"/>
    </location>
</feature>
<dbReference type="Proteomes" id="UP000070326">
    <property type="component" value="Unassembled WGS sequence"/>
</dbReference>
<keyword evidence="2 4" id="KW-0648">Protein biosynthesis</keyword>
<dbReference type="EMBL" id="LSQZ01000001">
    <property type="protein sequence ID" value="KXI14856.1"/>
    <property type="molecule type" value="Genomic_DNA"/>
</dbReference>
<evidence type="ECO:0000256" key="3">
    <source>
        <dbReference type="ARBA" id="ARBA00023239"/>
    </source>
</evidence>
<evidence type="ECO:0000313" key="6">
    <source>
        <dbReference type="EMBL" id="KXI14856.1"/>
    </source>
</evidence>
<comment type="caution">
    <text evidence="6">The sequence shown here is derived from an EMBL/GenBank/DDBJ whole genome shotgun (WGS) entry which is preliminary data.</text>
</comment>
<dbReference type="RefSeq" id="WP_061101513.1">
    <property type="nucleotide sequence ID" value="NZ_KQ961782.1"/>
</dbReference>
<dbReference type="GO" id="GO:0006412">
    <property type="term" value="P:translation"/>
    <property type="evidence" value="ECO:0007669"/>
    <property type="project" value="UniProtKB-KW"/>
</dbReference>
<dbReference type="SUPFAM" id="SSF55826">
    <property type="entry name" value="YbaK/ProRS associated domain"/>
    <property type="match status" value="1"/>
</dbReference>
<dbReference type="eggNOG" id="COG2606">
    <property type="taxonomic scope" value="Bacteria"/>
</dbReference>
<sequence>MAKKTVKTNAMRILDIEKINHKELSYPVDKGHVDGVTAAKGLGKDPATVYKTLVTIGHSKQHYVFVIPVAENLDMKKAARTCGEKSIEMINVKDINKVTGYIRGGCSPIGMKKSYPTYIDESAKDIDTITVSAGKIGFQVELEPSDLLGVTGSEYADLLMK</sequence>
<protein>
    <recommendedName>
        <fullName evidence="4">Cys-tRNA(Pro)/Cys-tRNA(Cys) deacylase</fullName>
        <ecNumber evidence="4">4.2.-.-</ecNumber>
    </recommendedName>
</protein>
<keyword evidence="3 4" id="KW-0456">Lyase</keyword>
<dbReference type="CDD" id="cd00002">
    <property type="entry name" value="YbaK_deacylase"/>
    <property type="match status" value="1"/>
</dbReference>
<dbReference type="GO" id="GO:0002161">
    <property type="term" value="F:aminoacyl-tRNA deacylase activity"/>
    <property type="evidence" value="ECO:0007669"/>
    <property type="project" value="InterPro"/>
</dbReference>
<dbReference type="NCBIfam" id="TIGR00011">
    <property type="entry name" value="YbaK_EbsC"/>
    <property type="match status" value="1"/>
</dbReference>
<gene>
    <name evidence="6" type="ORF">HMPREF3195_00045</name>
</gene>
<dbReference type="PANTHER" id="PTHR30411">
    <property type="entry name" value="CYTOPLASMIC PROTEIN"/>
    <property type="match status" value="1"/>
</dbReference>
<dbReference type="InterPro" id="IPR004369">
    <property type="entry name" value="Prolyl-tRNA_editing_YbaK/EbsC"/>
</dbReference>
<dbReference type="STRING" id="1261.HMPREF3195_00045"/>
<dbReference type="AlphaFoldDB" id="A0A135YZM3"/>
<evidence type="ECO:0000256" key="1">
    <source>
        <dbReference type="ARBA" id="ARBA00009798"/>
    </source>
</evidence>
<dbReference type="PANTHER" id="PTHR30411:SF0">
    <property type="entry name" value="CYS-TRNA(PRO)_CYS-TRNA(CYS) DEACYLASE YBAK"/>
    <property type="match status" value="1"/>
</dbReference>
<reference evidence="6 7" key="1">
    <citation type="submission" date="2016-02" db="EMBL/GenBank/DDBJ databases">
        <authorList>
            <person name="Wen L."/>
            <person name="He K."/>
            <person name="Yang H."/>
        </authorList>
    </citation>
    <scope>NUCLEOTIDE SEQUENCE [LARGE SCALE GENOMIC DNA]</scope>
    <source>
        <strain evidence="6 7">MJR8628A</strain>
    </source>
</reference>
<evidence type="ECO:0000256" key="4">
    <source>
        <dbReference type="PIRNR" id="PIRNR006181"/>
    </source>
</evidence>
<comment type="similarity">
    <text evidence="1 4">Belongs to the prolyl-tRNA editing family. YbaK/EbsC subfamily.</text>
</comment>
<evidence type="ECO:0000313" key="7">
    <source>
        <dbReference type="Proteomes" id="UP000070326"/>
    </source>
</evidence>
<name>A0A135YZM3_9FIRM</name>
<dbReference type="InterPro" id="IPR007214">
    <property type="entry name" value="YbaK/aa-tRNA-synth-assoc-dom"/>
</dbReference>